<dbReference type="InterPro" id="IPR003509">
    <property type="entry name" value="UPF0102_YraN-like"/>
</dbReference>
<gene>
    <name evidence="3" type="ORF">GCM10009755_13180</name>
</gene>
<dbReference type="NCBIfam" id="NF009154">
    <property type="entry name" value="PRK12497.3-3"/>
    <property type="match status" value="1"/>
</dbReference>
<dbReference type="Gene3D" id="3.40.1350.10">
    <property type="match status" value="1"/>
</dbReference>
<keyword evidence="4" id="KW-1185">Reference proteome</keyword>
<dbReference type="RefSeq" id="WP_344308105.1">
    <property type="nucleotide sequence ID" value="NZ_BAAANO010000012.1"/>
</dbReference>
<sequence length="124" mass="13893">MQNAALTLGRKGEDFAADHIDRVLGWRVLARNWRCRAGEVDLVAIDGDTLVVVEVKTRGTTRAGHPLESITVKKVENLRRLALTFLVQCREDLDLPYFAHVRIDAIGILWNGGRPKLTHVRNVG</sequence>
<dbReference type="Proteomes" id="UP001500755">
    <property type="component" value="Unassembled WGS sequence"/>
</dbReference>
<proteinExistence type="inferred from homology"/>
<dbReference type="InterPro" id="IPR011856">
    <property type="entry name" value="tRNA_endonuc-like_dom_sf"/>
</dbReference>
<dbReference type="InterPro" id="IPR011335">
    <property type="entry name" value="Restrct_endonuc-II-like"/>
</dbReference>
<evidence type="ECO:0000256" key="2">
    <source>
        <dbReference type="HAMAP-Rule" id="MF_00048"/>
    </source>
</evidence>
<dbReference type="Pfam" id="PF02021">
    <property type="entry name" value="UPF0102"/>
    <property type="match status" value="1"/>
</dbReference>
<dbReference type="CDD" id="cd20736">
    <property type="entry name" value="PoNe_Nuclease"/>
    <property type="match status" value="1"/>
</dbReference>
<organism evidence="3 4">
    <name type="scientific">Brevibacterium samyangense</name>
    <dbReference type="NCBI Taxonomy" id="366888"/>
    <lineage>
        <taxon>Bacteria</taxon>
        <taxon>Bacillati</taxon>
        <taxon>Actinomycetota</taxon>
        <taxon>Actinomycetes</taxon>
        <taxon>Micrococcales</taxon>
        <taxon>Brevibacteriaceae</taxon>
        <taxon>Brevibacterium</taxon>
    </lineage>
</organism>
<reference evidence="3 4" key="1">
    <citation type="journal article" date="2019" name="Int. J. Syst. Evol. Microbiol.">
        <title>The Global Catalogue of Microorganisms (GCM) 10K type strain sequencing project: providing services to taxonomists for standard genome sequencing and annotation.</title>
        <authorList>
            <consortium name="The Broad Institute Genomics Platform"/>
            <consortium name="The Broad Institute Genome Sequencing Center for Infectious Disease"/>
            <person name="Wu L."/>
            <person name="Ma J."/>
        </authorList>
    </citation>
    <scope>NUCLEOTIDE SEQUENCE [LARGE SCALE GENOMIC DNA]</scope>
    <source>
        <strain evidence="3 4">JCM 14546</strain>
    </source>
</reference>
<dbReference type="EMBL" id="BAAANO010000012">
    <property type="protein sequence ID" value="GAA2004969.1"/>
    <property type="molecule type" value="Genomic_DNA"/>
</dbReference>
<dbReference type="PANTHER" id="PTHR34039:SF1">
    <property type="entry name" value="UPF0102 PROTEIN YRAN"/>
    <property type="match status" value="1"/>
</dbReference>
<evidence type="ECO:0000256" key="1">
    <source>
        <dbReference type="ARBA" id="ARBA00006738"/>
    </source>
</evidence>
<accession>A0ABN2TD68</accession>
<comment type="caution">
    <text evidence="3">The sequence shown here is derived from an EMBL/GenBank/DDBJ whole genome shotgun (WGS) entry which is preliminary data.</text>
</comment>
<dbReference type="HAMAP" id="MF_00048">
    <property type="entry name" value="UPF0102"/>
    <property type="match status" value="1"/>
</dbReference>
<dbReference type="SUPFAM" id="SSF52980">
    <property type="entry name" value="Restriction endonuclease-like"/>
    <property type="match status" value="1"/>
</dbReference>
<evidence type="ECO:0000313" key="3">
    <source>
        <dbReference type="EMBL" id="GAA2004969.1"/>
    </source>
</evidence>
<protein>
    <recommendedName>
        <fullName evidence="2">UPF0102 protein GCM10009755_13180</fullName>
    </recommendedName>
</protein>
<dbReference type="PANTHER" id="PTHR34039">
    <property type="entry name" value="UPF0102 PROTEIN YRAN"/>
    <property type="match status" value="1"/>
</dbReference>
<evidence type="ECO:0000313" key="4">
    <source>
        <dbReference type="Proteomes" id="UP001500755"/>
    </source>
</evidence>
<name>A0ABN2TD68_9MICO</name>
<comment type="similarity">
    <text evidence="1 2">Belongs to the UPF0102 family.</text>
</comment>